<protein>
    <submittedName>
        <fullName evidence="1">Uncharacterized protein</fullName>
    </submittedName>
</protein>
<reference evidence="2" key="1">
    <citation type="submission" date="2016-10" db="EMBL/GenBank/DDBJ databases">
        <authorList>
            <person name="Varghese N."/>
            <person name="Submissions S."/>
        </authorList>
    </citation>
    <scope>NUCLEOTIDE SEQUENCE [LARGE SCALE GENOMIC DNA]</scope>
    <source>
        <strain evidence="2">DSM 217</strain>
    </source>
</reference>
<sequence length="228" mass="25466">MELPFTHKPGRRERHLRRRHENPLFAWPTQEVPPEDLLAAQQADHEEMEAFRTDFRALVQKAVELPPDAGSESVLGLKEALERHYEQSFGLPETHTDERTAIRKLIALIMQAVKRAAGVDPLARQELADEEEAREIHFRLLEQPLVADLLHPESPIGPDQLAPAVLSATLDEVAAVLQILDPEQCAELADQAIRLLEDRAAQGVDVAAARRRLDLILTSLGVGDAPRH</sequence>
<proteinExistence type="predicted"/>
<evidence type="ECO:0000313" key="1">
    <source>
        <dbReference type="EMBL" id="SDX58317.1"/>
    </source>
</evidence>
<dbReference type="EMBL" id="FNNZ01000039">
    <property type="protein sequence ID" value="SDX58317.1"/>
    <property type="molecule type" value="Genomic_DNA"/>
</dbReference>
<dbReference type="AlphaFoldDB" id="A0A1H3CW21"/>
<organism evidence="1 2">
    <name type="scientific">Thiocapsa roseopersicina</name>
    <dbReference type="NCBI Taxonomy" id="1058"/>
    <lineage>
        <taxon>Bacteria</taxon>
        <taxon>Pseudomonadati</taxon>
        <taxon>Pseudomonadota</taxon>
        <taxon>Gammaproteobacteria</taxon>
        <taxon>Chromatiales</taxon>
        <taxon>Chromatiaceae</taxon>
        <taxon>Thiocapsa</taxon>
    </lineage>
</organism>
<name>A0A1H3CW21_THIRO</name>
<keyword evidence="2" id="KW-1185">Reference proteome</keyword>
<gene>
    <name evidence="1" type="ORF">SAMN05421783_1392</name>
</gene>
<dbReference type="RefSeq" id="WP_093038094.1">
    <property type="nucleotide sequence ID" value="NZ_FNNZ01000039.1"/>
</dbReference>
<evidence type="ECO:0000313" key="2">
    <source>
        <dbReference type="Proteomes" id="UP000198816"/>
    </source>
</evidence>
<dbReference type="STRING" id="1058.SAMN05421783_1392"/>
<accession>A0A1H3CW21</accession>
<dbReference type="Proteomes" id="UP000198816">
    <property type="component" value="Unassembled WGS sequence"/>
</dbReference>
<dbReference type="OrthoDB" id="9058065at2"/>